<dbReference type="PROSITE" id="PS51263">
    <property type="entry name" value="ADF_H"/>
    <property type="match status" value="1"/>
</dbReference>
<gene>
    <name evidence="4" type="ORF">OS493_031381</name>
</gene>
<dbReference type="GO" id="GO:0030042">
    <property type="term" value="P:actin filament depolymerization"/>
    <property type="evidence" value="ECO:0007669"/>
    <property type="project" value="InterPro"/>
</dbReference>
<dbReference type="PANTHER" id="PTHR11913">
    <property type="entry name" value="COFILIN-RELATED"/>
    <property type="match status" value="1"/>
</dbReference>
<dbReference type="GO" id="GO:0015629">
    <property type="term" value="C:actin cytoskeleton"/>
    <property type="evidence" value="ECO:0007669"/>
    <property type="project" value="InterPro"/>
</dbReference>
<dbReference type="GO" id="GO:0003779">
    <property type="term" value="F:actin binding"/>
    <property type="evidence" value="ECO:0007669"/>
    <property type="project" value="UniProtKB-KW"/>
</dbReference>
<protein>
    <recommendedName>
        <fullName evidence="3">ADF-H domain-containing protein</fullName>
    </recommendedName>
</protein>
<comment type="caution">
    <text evidence="4">The sequence shown here is derived from an EMBL/GenBank/DDBJ whole genome shotgun (WGS) entry which is preliminary data.</text>
</comment>
<evidence type="ECO:0000256" key="2">
    <source>
        <dbReference type="ARBA" id="ARBA00023203"/>
    </source>
</evidence>
<dbReference type="AlphaFoldDB" id="A0A9W9Y8F9"/>
<dbReference type="InterPro" id="IPR002108">
    <property type="entry name" value="ADF-H"/>
</dbReference>
<dbReference type="InterPro" id="IPR017904">
    <property type="entry name" value="ADF/Cofilin"/>
</dbReference>
<dbReference type="Gene3D" id="3.40.20.10">
    <property type="entry name" value="Severin"/>
    <property type="match status" value="1"/>
</dbReference>
<dbReference type="OrthoDB" id="5950607at2759"/>
<evidence type="ECO:0000256" key="1">
    <source>
        <dbReference type="ARBA" id="ARBA00006844"/>
    </source>
</evidence>
<evidence type="ECO:0000259" key="3">
    <source>
        <dbReference type="PROSITE" id="PS51263"/>
    </source>
</evidence>
<dbReference type="Proteomes" id="UP001163046">
    <property type="component" value="Unassembled WGS sequence"/>
</dbReference>
<dbReference type="Pfam" id="PF00241">
    <property type="entry name" value="Cofilin_ADF"/>
    <property type="match status" value="1"/>
</dbReference>
<keyword evidence="5" id="KW-1185">Reference proteome</keyword>
<evidence type="ECO:0000313" key="4">
    <source>
        <dbReference type="EMBL" id="KAJ7323458.1"/>
    </source>
</evidence>
<accession>A0A9W9Y8F9</accession>
<organism evidence="4 5">
    <name type="scientific">Desmophyllum pertusum</name>
    <dbReference type="NCBI Taxonomy" id="174260"/>
    <lineage>
        <taxon>Eukaryota</taxon>
        <taxon>Metazoa</taxon>
        <taxon>Cnidaria</taxon>
        <taxon>Anthozoa</taxon>
        <taxon>Hexacorallia</taxon>
        <taxon>Scleractinia</taxon>
        <taxon>Caryophylliina</taxon>
        <taxon>Caryophylliidae</taxon>
        <taxon>Desmophyllum</taxon>
    </lineage>
</organism>
<reference evidence="4" key="1">
    <citation type="submission" date="2023-01" db="EMBL/GenBank/DDBJ databases">
        <title>Genome assembly of the deep-sea coral Lophelia pertusa.</title>
        <authorList>
            <person name="Herrera S."/>
            <person name="Cordes E."/>
        </authorList>
    </citation>
    <scope>NUCLEOTIDE SEQUENCE</scope>
    <source>
        <strain evidence="4">USNM1676648</strain>
        <tissue evidence="4">Polyp</tissue>
    </source>
</reference>
<proteinExistence type="inferred from homology"/>
<comment type="similarity">
    <text evidence="1">Belongs to the actin-binding proteins ADF family.</text>
</comment>
<dbReference type="SUPFAM" id="SSF55753">
    <property type="entry name" value="Actin depolymerizing proteins"/>
    <property type="match status" value="1"/>
</dbReference>
<name>A0A9W9Y8F9_9CNID</name>
<sequence length="97" mass="11288">MTCGEKEICVENSQCPHPDKTPETSERIFDEMKEAILKLNEPRYILFDFSYTRNSGGFKDVPIYIFWCPDCTGIKQKMKYASSSEYLKKAFSGIQHF</sequence>
<dbReference type="EMBL" id="MU827813">
    <property type="protein sequence ID" value="KAJ7323458.1"/>
    <property type="molecule type" value="Genomic_DNA"/>
</dbReference>
<dbReference type="InterPro" id="IPR029006">
    <property type="entry name" value="ADF-H/Gelsolin-like_dom_sf"/>
</dbReference>
<feature type="domain" description="ADF-H" evidence="3">
    <location>
        <begin position="1"/>
        <end position="97"/>
    </location>
</feature>
<keyword evidence="2" id="KW-0009">Actin-binding</keyword>
<evidence type="ECO:0000313" key="5">
    <source>
        <dbReference type="Proteomes" id="UP001163046"/>
    </source>
</evidence>